<dbReference type="Pfam" id="PF12831">
    <property type="entry name" value="FAD_oxidored"/>
    <property type="match status" value="1"/>
</dbReference>
<dbReference type="InterPro" id="IPR011777">
    <property type="entry name" value="Geranylgeranyl_Rdtase_fam"/>
</dbReference>
<dbReference type="AlphaFoldDB" id="A0A1I4HME0"/>
<accession>A0A1I4HME0</accession>
<dbReference type="OrthoDB" id="417034at2"/>
<dbReference type="SUPFAM" id="SSF51905">
    <property type="entry name" value="FAD/NAD(P)-binding domain"/>
    <property type="match status" value="1"/>
</dbReference>
<keyword evidence="2" id="KW-1185">Reference proteome</keyword>
<evidence type="ECO:0000313" key="1">
    <source>
        <dbReference type="EMBL" id="SFL42903.1"/>
    </source>
</evidence>
<dbReference type="PANTHER" id="PTHR42685:SF22">
    <property type="entry name" value="CONDITIONED MEDIUM FACTOR RECEPTOR 1"/>
    <property type="match status" value="1"/>
</dbReference>
<proteinExistence type="predicted"/>
<gene>
    <name evidence="1" type="ORF">SAMN04488042_101158</name>
</gene>
<dbReference type="PANTHER" id="PTHR42685">
    <property type="entry name" value="GERANYLGERANYL DIPHOSPHATE REDUCTASE"/>
    <property type="match status" value="1"/>
</dbReference>
<organism evidence="1 2">
    <name type="scientific">Shimia aestuarii</name>
    <dbReference type="NCBI Taxonomy" id="254406"/>
    <lineage>
        <taxon>Bacteria</taxon>
        <taxon>Pseudomonadati</taxon>
        <taxon>Pseudomonadota</taxon>
        <taxon>Alphaproteobacteria</taxon>
        <taxon>Rhodobacterales</taxon>
        <taxon>Roseobacteraceae</taxon>
    </lineage>
</organism>
<dbReference type="STRING" id="254406.SAMN04488042_101158"/>
<protein>
    <submittedName>
        <fullName evidence="1">Geranylgeranyl reductase family</fullName>
    </submittedName>
</protein>
<dbReference type="NCBIfam" id="TIGR02032">
    <property type="entry name" value="GG-red-SF"/>
    <property type="match status" value="1"/>
</dbReference>
<dbReference type="Gene3D" id="3.50.50.60">
    <property type="entry name" value="FAD/NAD(P)-binding domain"/>
    <property type="match status" value="1"/>
</dbReference>
<sequence length="383" mass="41771">MQKFDIIVIGAGPAGSAAATWAARQGRSVALVDKARFPRNKLCGGLFTERSRAYYHEIFGQDFDLSRAVTRRDIAFWHDGTELAVLHDIPPLHLTMRLDLDNTLFTHALAAGATDYSGHAIAELSDNKVTFRDGTQISGAVLIGADGVNSIVARHLFGTPFNKDTIGFGLEIEVPPDAQNPADQPLRIDFAAATWGYGWSFPKQGSTTVGVGGLHAPNPDMKAHFSGYLETLGIDPKQARFKGHYLPFGDFREHPGRGHILLAGDAAGLVDPITGEGIAFAMKSGQLAAQAACDALSAGTPQSALTLYKTALGDMLRNLRIARRLRRIIFAPRWQKAFVSTFRRSGTVRMQYMALLAGELEYPELARSVVTRLPRYLLNALRR</sequence>
<evidence type="ECO:0000313" key="2">
    <source>
        <dbReference type="Proteomes" id="UP000199144"/>
    </source>
</evidence>
<dbReference type="InterPro" id="IPR050407">
    <property type="entry name" value="Geranylgeranyl_reductase"/>
</dbReference>
<reference evidence="1 2" key="1">
    <citation type="submission" date="2016-10" db="EMBL/GenBank/DDBJ databases">
        <authorList>
            <person name="de Groot N.N."/>
        </authorList>
    </citation>
    <scope>NUCLEOTIDE SEQUENCE [LARGE SCALE GENOMIC DNA]</scope>
    <source>
        <strain evidence="1 2">DSM 15283</strain>
    </source>
</reference>
<name>A0A1I4HME0_9RHOB</name>
<dbReference type="GO" id="GO:0016628">
    <property type="term" value="F:oxidoreductase activity, acting on the CH-CH group of donors, NAD or NADP as acceptor"/>
    <property type="evidence" value="ECO:0007669"/>
    <property type="project" value="InterPro"/>
</dbReference>
<dbReference type="RefSeq" id="WP_093090049.1">
    <property type="nucleotide sequence ID" value="NZ_FOTQ01000001.1"/>
</dbReference>
<dbReference type="PRINTS" id="PR00420">
    <property type="entry name" value="RNGMNOXGNASE"/>
</dbReference>
<dbReference type="Proteomes" id="UP000199144">
    <property type="component" value="Unassembled WGS sequence"/>
</dbReference>
<dbReference type="EMBL" id="FOTQ01000001">
    <property type="protein sequence ID" value="SFL42903.1"/>
    <property type="molecule type" value="Genomic_DNA"/>
</dbReference>
<dbReference type="InterPro" id="IPR036188">
    <property type="entry name" value="FAD/NAD-bd_sf"/>
</dbReference>